<keyword evidence="9 11" id="KW-0472">Membrane</keyword>
<evidence type="ECO:0000256" key="2">
    <source>
        <dbReference type="ARBA" id="ARBA00004653"/>
    </source>
</evidence>
<dbReference type="Proteomes" id="UP000567179">
    <property type="component" value="Unassembled WGS sequence"/>
</dbReference>
<feature type="transmembrane region" description="Helical" evidence="11">
    <location>
        <begin position="268"/>
        <end position="289"/>
    </location>
</feature>
<evidence type="ECO:0000256" key="3">
    <source>
        <dbReference type="ARBA" id="ARBA00008640"/>
    </source>
</evidence>
<comment type="caution">
    <text evidence="13">The sequence shown here is derived from an EMBL/GenBank/DDBJ whole genome shotgun (WGS) entry which is preliminary data.</text>
</comment>
<evidence type="ECO:0000256" key="6">
    <source>
        <dbReference type="ARBA" id="ARBA00022692"/>
    </source>
</evidence>
<comment type="subcellular location">
    <subcellularLocation>
        <location evidence="2">Golgi apparatus membrane</location>
        <topology evidence="2">Multi-pass membrane protein</topology>
    </subcellularLocation>
</comment>
<evidence type="ECO:0000256" key="4">
    <source>
        <dbReference type="ARBA" id="ARBA00013533"/>
    </source>
</evidence>
<comment type="similarity">
    <text evidence="3">Belongs to the TVP38/TMEM64 family.</text>
</comment>
<feature type="transmembrane region" description="Helical" evidence="11">
    <location>
        <begin position="79"/>
        <end position="98"/>
    </location>
</feature>
<evidence type="ECO:0000256" key="10">
    <source>
        <dbReference type="SAM" id="MobiDB-lite"/>
    </source>
</evidence>
<evidence type="ECO:0000256" key="11">
    <source>
        <dbReference type="SAM" id="Phobius"/>
    </source>
</evidence>
<dbReference type="InterPro" id="IPR051076">
    <property type="entry name" value="Golgi_membrane_TVP38/TMEM64"/>
</dbReference>
<evidence type="ECO:0000256" key="9">
    <source>
        <dbReference type="ARBA" id="ARBA00023136"/>
    </source>
</evidence>
<keyword evidence="7 11" id="KW-1133">Transmembrane helix</keyword>
<organism evidence="13 14">
    <name type="scientific">Psilocybe cf. subviscida</name>
    <dbReference type="NCBI Taxonomy" id="2480587"/>
    <lineage>
        <taxon>Eukaryota</taxon>
        <taxon>Fungi</taxon>
        <taxon>Dikarya</taxon>
        <taxon>Basidiomycota</taxon>
        <taxon>Agaricomycotina</taxon>
        <taxon>Agaricomycetes</taxon>
        <taxon>Agaricomycetidae</taxon>
        <taxon>Agaricales</taxon>
        <taxon>Agaricineae</taxon>
        <taxon>Strophariaceae</taxon>
        <taxon>Psilocybe</taxon>
    </lineage>
</organism>
<feature type="transmembrane region" description="Helical" evidence="11">
    <location>
        <begin position="118"/>
        <end position="136"/>
    </location>
</feature>
<dbReference type="InterPro" id="IPR032816">
    <property type="entry name" value="VTT_dom"/>
</dbReference>
<feature type="transmembrane region" description="Helical" evidence="11">
    <location>
        <begin position="143"/>
        <end position="164"/>
    </location>
</feature>
<dbReference type="OrthoDB" id="166803at2759"/>
<dbReference type="PANTHER" id="PTHR47549:SF2">
    <property type="entry name" value="GOLGI APPARATUS MEMBRANE PROTEIN TVP38"/>
    <property type="match status" value="1"/>
</dbReference>
<comment type="function">
    <text evidence="1">Golgi membrane protein involved in vesicular trafficking and spindle migration.</text>
</comment>
<protein>
    <recommendedName>
        <fullName evidence="4">Golgi apparatus membrane protein TVP38</fullName>
    </recommendedName>
    <alternativeName>
        <fullName evidence="5">Golgi apparatus membrane protein tvp38</fullName>
    </alternativeName>
</protein>
<feature type="region of interest" description="Disordered" evidence="10">
    <location>
        <begin position="327"/>
        <end position="352"/>
    </location>
</feature>
<name>A0A8H5BA97_9AGAR</name>
<reference evidence="13 14" key="1">
    <citation type="journal article" date="2020" name="ISME J.">
        <title>Uncovering the hidden diversity of litter-decomposition mechanisms in mushroom-forming fungi.</title>
        <authorList>
            <person name="Floudas D."/>
            <person name="Bentzer J."/>
            <person name="Ahren D."/>
            <person name="Johansson T."/>
            <person name="Persson P."/>
            <person name="Tunlid A."/>
        </authorList>
    </citation>
    <scope>NUCLEOTIDE SEQUENCE [LARGE SCALE GENOMIC DNA]</scope>
    <source>
        <strain evidence="13 14">CBS 101986</strain>
    </source>
</reference>
<dbReference type="GO" id="GO:0000139">
    <property type="term" value="C:Golgi membrane"/>
    <property type="evidence" value="ECO:0007669"/>
    <property type="project" value="UniProtKB-SubCell"/>
</dbReference>
<evidence type="ECO:0000313" key="13">
    <source>
        <dbReference type="EMBL" id="KAF5319515.1"/>
    </source>
</evidence>
<evidence type="ECO:0000259" key="12">
    <source>
        <dbReference type="Pfam" id="PF09335"/>
    </source>
</evidence>
<dbReference type="Pfam" id="PF09335">
    <property type="entry name" value="VTT_dom"/>
    <property type="match status" value="1"/>
</dbReference>
<feature type="compositionally biased region" description="Polar residues" evidence="10">
    <location>
        <begin position="469"/>
        <end position="479"/>
    </location>
</feature>
<evidence type="ECO:0000256" key="8">
    <source>
        <dbReference type="ARBA" id="ARBA00023034"/>
    </source>
</evidence>
<evidence type="ECO:0000256" key="5">
    <source>
        <dbReference type="ARBA" id="ARBA00020673"/>
    </source>
</evidence>
<evidence type="ECO:0000256" key="7">
    <source>
        <dbReference type="ARBA" id="ARBA00022989"/>
    </source>
</evidence>
<dbReference type="EMBL" id="JAACJJ010000029">
    <property type="protein sequence ID" value="KAF5319515.1"/>
    <property type="molecule type" value="Genomic_DNA"/>
</dbReference>
<dbReference type="AlphaFoldDB" id="A0A8H5BA97"/>
<dbReference type="PANTHER" id="PTHR47549">
    <property type="entry name" value="GOLGI APPARATUS MEMBRANE PROTEIN TVP38-RELATED"/>
    <property type="match status" value="1"/>
</dbReference>
<evidence type="ECO:0000256" key="1">
    <source>
        <dbReference type="ARBA" id="ARBA00002978"/>
    </source>
</evidence>
<sequence>MSAAQYPPMQVYQNGAPHVTPMHYTANRTMEEPKVSHDIPHQVSRTPSPTPSEAKELATGAIDWQTISRPKFWIRREWLWFYVAFGVGLILTVLVTIYHLQIVDWLTPATNWLHNLKFGWLVPIGILFVLSFPPLFGHEIVAILCGLVWGLWIGFGIVAAGTFIGEVGNFYAFKYCCRARGEKMERTNLTYACLARVTRDGGFKIALIARLSAIPGHFTTAIFSTCGMGIFVFSIAAILSLPKQFITVYLGVILKQSKAGVEDKKSRIVSDVVLVITAIITVVACWYILKRMNEAKPQVIYDRRKARQAKLERNVYPYAYLTGTSSTDTFDPRTSDSEIPLNTSIPQYAPKPYKPQPSTFLQRDLEAGPSQKIYTHDGLESSDTVGWAEPSYPNPSAQLPPTGAMKNPHSPEAYRRGFGPQMQQADAQTPTQASFVQDRSSGMVGQKPYDTEEPQSPFDDAYAAHGQHPTDSTFHTAYASSPVEMESSNSYTRTYQQHDGGYGAPPSLVPASHGSSPSLR</sequence>
<feature type="compositionally biased region" description="Polar residues" evidence="10">
    <location>
        <begin position="421"/>
        <end position="440"/>
    </location>
</feature>
<accession>A0A8H5BA97</accession>
<keyword evidence="8" id="KW-0333">Golgi apparatus</keyword>
<keyword evidence="14" id="KW-1185">Reference proteome</keyword>
<feature type="region of interest" description="Disordered" evidence="10">
    <location>
        <begin position="373"/>
        <end position="520"/>
    </location>
</feature>
<feature type="domain" description="VTT" evidence="12">
    <location>
        <begin position="138"/>
        <end position="251"/>
    </location>
</feature>
<feature type="compositionally biased region" description="Polar residues" evidence="10">
    <location>
        <begin position="486"/>
        <end position="497"/>
    </location>
</feature>
<keyword evidence="6 11" id="KW-0812">Transmembrane</keyword>
<evidence type="ECO:0000313" key="14">
    <source>
        <dbReference type="Proteomes" id="UP000567179"/>
    </source>
</evidence>
<proteinExistence type="inferred from homology"/>
<feature type="transmembrane region" description="Helical" evidence="11">
    <location>
        <begin position="221"/>
        <end position="241"/>
    </location>
</feature>
<gene>
    <name evidence="13" type="ORF">D9619_008717</name>
</gene>